<evidence type="ECO:0000313" key="2">
    <source>
        <dbReference type="EMBL" id="EGW02423.1"/>
    </source>
</evidence>
<gene>
    <name evidence="2" type="ORF">I79_008124</name>
</gene>
<feature type="compositionally biased region" description="Polar residues" evidence="1">
    <location>
        <begin position="16"/>
        <end position="25"/>
    </location>
</feature>
<protein>
    <submittedName>
        <fullName evidence="2">Uncharacterized protein</fullName>
    </submittedName>
</protein>
<sequence length="86" mass="9190">MKTKPSTVHSACKIRSSATENQPQHTRGWLGPVLPSRHLSLFPQVPSALLFVLCPGCSPPSANTSTPQTMCGYQGMEDSKAALVHS</sequence>
<accession>G3HCB7</accession>
<feature type="region of interest" description="Disordered" evidence="1">
    <location>
        <begin position="1"/>
        <end position="26"/>
    </location>
</feature>
<dbReference type="EMBL" id="JH000280">
    <property type="protein sequence ID" value="EGW02423.1"/>
    <property type="molecule type" value="Genomic_DNA"/>
</dbReference>
<name>G3HCB7_CRIGR</name>
<dbReference type="Proteomes" id="UP000001075">
    <property type="component" value="Unassembled WGS sequence"/>
</dbReference>
<organism evidence="2 3">
    <name type="scientific">Cricetulus griseus</name>
    <name type="common">Chinese hamster</name>
    <name type="synonym">Cricetulus barabensis griseus</name>
    <dbReference type="NCBI Taxonomy" id="10029"/>
    <lineage>
        <taxon>Eukaryota</taxon>
        <taxon>Metazoa</taxon>
        <taxon>Chordata</taxon>
        <taxon>Craniata</taxon>
        <taxon>Vertebrata</taxon>
        <taxon>Euteleostomi</taxon>
        <taxon>Mammalia</taxon>
        <taxon>Eutheria</taxon>
        <taxon>Euarchontoglires</taxon>
        <taxon>Glires</taxon>
        <taxon>Rodentia</taxon>
        <taxon>Myomorpha</taxon>
        <taxon>Muroidea</taxon>
        <taxon>Cricetidae</taxon>
        <taxon>Cricetinae</taxon>
        <taxon>Cricetulus</taxon>
    </lineage>
</organism>
<dbReference type="InParanoid" id="G3HCB7"/>
<proteinExistence type="predicted"/>
<reference evidence="3" key="1">
    <citation type="journal article" date="2011" name="Nat. Biotechnol.">
        <title>The genomic sequence of the Chinese hamster ovary (CHO)-K1 cell line.</title>
        <authorList>
            <person name="Xu X."/>
            <person name="Nagarajan H."/>
            <person name="Lewis N.E."/>
            <person name="Pan S."/>
            <person name="Cai Z."/>
            <person name="Liu X."/>
            <person name="Chen W."/>
            <person name="Xie M."/>
            <person name="Wang W."/>
            <person name="Hammond S."/>
            <person name="Andersen M.R."/>
            <person name="Neff N."/>
            <person name="Passarelli B."/>
            <person name="Koh W."/>
            <person name="Fan H.C."/>
            <person name="Wang J."/>
            <person name="Gui Y."/>
            <person name="Lee K.H."/>
            <person name="Betenbaugh M.J."/>
            <person name="Quake S.R."/>
            <person name="Famili I."/>
            <person name="Palsson B.O."/>
            <person name="Wang J."/>
        </authorList>
    </citation>
    <scope>NUCLEOTIDE SEQUENCE [LARGE SCALE GENOMIC DNA]</scope>
    <source>
        <strain evidence="3">CHO K1 cell line</strain>
    </source>
</reference>
<evidence type="ECO:0000256" key="1">
    <source>
        <dbReference type="SAM" id="MobiDB-lite"/>
    </source>
</evidence>
<evidence type="ECO:0000313" key="3">
    <source>
        <dbReference type="Proteomes" id="UP000001075"/>
    </source>
</evidence>
<dbReference type="AlphaFoldDB" id="G3HCB7"/>